<dbReference type="PANTHER" id="PTHR30055">
    <property type="entry name" value="HTH-TYPE TRANSCRIPTIONAL REGULATOR RUTR"/>
    <property type="match status" value="1"/>
</dbReference>
<evidence type="ECO:0000256" key="3">
    <source>
        <dbReference type="ARBA" id="ARBA00023163"/>
    </source>
</evidence>
<keyword evidence="7" id="KW-1185">Reference proteome</keyword>
<keyword evidence="2 4" id="KW-0238">DNA-binding</keyword>
<dbReference type="PRINTS" id="PR00455">
    <property type="entry name" value="HTHTETR"/>
</dbReference>
<dbReference type="Gene3D" id="1.10.357.10">
    <property type="entry name" value="Tetracycline Repressor, domain 2"/>
    <property type="match status" value="1"/>
</dbReference>
<evidence type="ECO:0000313" key="7">
    <source>
        <dbReference type="Proteomes" id="UP001432011"/>
    </source>
</evidence>
<dbReference type="InterPro" id="IPR011075">
    <property type="entry name" value="TetR_C"/>
</dbReference>
<evidence type="ECO:0000259" key="5">
    <source>
        <dbReference type="PROSITE" id="PS50977"/>
    </source>
</evidence>
<protein>
    <submittedName>
        <fullName evidence="6">TetR/AcrR family transcriptional regulator</fullName>
    </submittedName>
</protein>
<organism evidence="6 7">
    <name type="scientific">Microbispora hainanensis</name>
    <dbReference type="NCBI Taxonomy" id="568844"/>
    <lineage>
        <taxon>Bacteria</taxon>
        <taxon>Bacillati</taxon>
        <taxon>Actinomycetota</taxon>
        <taxon>Actinomycetes</taxon>
        <taxon>Streptosporangiales</taxon>
        <taxon>Streptosporangiaceae</taxon>
        <taxon>Microbispora</taxon>
    </lineage>
</organism>
<dbReference type="Proteomes" id="UP001432011">
    <property type="component" value="Chromosome"/>
</dbReference>
<evidence type="ECO:0000256" key="4">
    <source>
        <dbReference type="PROSITE-ProRule" id="PRU00335"/>
    </source>
</evidence>
<sequence length="207" mass="22391">MTTSAAAPAAASAPRRRRGPALEAALLDAAWDELVETGFAKLTMESVAARAGTGIAVLYRRWANKDELVLAALEHYRSRHPIELPDTGTLRGDLLAALTGMGETRAAFFAVTAAAAFSGLLAGTGLTPSQVRDRIIGDQRLPRVQAIYQRAHDRGEIDLERIPPAVLAMPFDLVRHDLLMNLKPVPPARIRSIVDELFLPLVRGRAT</sequence>
<dbReference type="SUPFAM" id="SSF46689">
    <property type="entry name" value="Homeodomain-like"/>
    <property type="match status" value="1"/>
</dbReference>
<name>A0ABZ1SGV8_9ACTN</name>
<dbReference type="Pfam" id="PF16859">
    <property type="entry name" value="TetR_C_11"/>
    <property type="match status" value="1"/>
</dbReference>
<dbReference type="InterPro" id="IPR009057">
    <property type="entry name" value="Homeodomain-like_sf"/>
</dbReference>
<dbReference type="InterPro" id="IPR001647">
    <property type="entry name" value="HTH_TetR"/>
</dbReference>
<dbReference type="Gene3D" id="1.10.10.60">
    <property type="entry name" value="Homeodomain-like"/>
    <property type="match status" value="1"/>
</dbReference>
<keyword evidence="3" id="KW-0804">Transcription</keyword>
<dbReference type="PROSITE" id="PS50977">
    <property type="entry name" value="HTH_TETR_2"/>
    <property type="match status" value="1"/>
</dbReference>
<evidence type="ECO:0000256" key="1">
    <source>
        <dbReference type="ARBA" id="ARBA00023015"/>
    </source>
</evidence>
<dbReference type="Pfam" id="PF00440">
    <property type="entry name" value="TetR_N"/>
    <property type="match status" value="1"/>
</dbReference>
<keyword evidence="1" id="KW-0805">Transcription regulation</keyword>
<feature type="domain" description="HTH tetR-type" evidence="5">
    <location>
        <begin position="20"/>
        <end position="80"/>
    </location>
</feature>
<feature type="DNA-binding region" description="H-T-H motif" evidence="4">
    <location>
        <begin position="43"/>
        <end position="62"/>
    </location>
</feature>
<dbReference type="EMBL" id="CP108085">
    <property type="protein sequence ID" value="WUP71709.1"/>
    <property type="molecule type" value="Genomic_DNA"/>
</dbReference>
<reference evidence="6" key="1">
    <citation type="submission" date="2022-10" db="EMBL/GenBank/DDBJ databases">
        <title>The complete genomes of actinobacterial strains from the NBC collection.</title>
        <authorList>
            <person name="Joergensen T.S."/>
            <person name="Alvarez Arevalo M."/>
            <person name="Sterndorff E.B."/>
            <person name="Faurdal D."/>
            <person name="Vuksanovic O."/>
            <person name="Mourched A.-S."/>
            <person name="Charusanti P."/>
            <person name="Shaw S."/>
            <person name="Blin K."/>
            <person name="Weber T."/>
        </authorList>
    </citation>
    <scope>NUCLEOTIDE SEQUENCE</scope>
    <source>
        <strain evidence="6">NBC_00254</strain>
    </source>
</reference>
<gene>
    <name evidence="6" type="ORF">OG913_19870</name>
</gene>
<evidence type="ECO:0000256" key="2">
    <source>
        <dbReference type="ARBA" id="ARBA00023125"/>
    </source>
</evidence>
<proteinExistence type="predicted"/>
<dbReference type="PANTHER" id="PTHR30055:SF148">
    <property type="entry name" value="TETR-FAMILY TRANSCRIPTIONAL REGULATOR"/>
    <property type="match status" value="1"/>
</dbReference>
<evidence type="ECO:0000313" key="6">
    <source>
        <dbReference type="EMBL" id="WUP71709.1"/>
    </source>
</evidence>
<dbReference type="InterPro" id="IPR036271">
    <property type="entry name" value="Tet_transcr_reg_TetR-rel_C_sf"/>
</dbReference>
<dbReference type="InterPro" id="IPR050109">
    <property type="entry name" value="HTH-type_TetR-like_transc_reg"/>
</dbReference>
<dbReference type="RefSeq" id="WP_328708186.1">
    <property type="nucleotide sequence ID" value="NZ_CP108085.1"/>
</dbReference>
<dbReference type="SUPFAM" id="SSF48498">
    <property type="entry name" value="Tetracyclin repressor-like, C-terminal domain"/>
    <property type="match status" value="1"/>
</dbReference>
<accession>A0ABZ1SGV8</accession>